<feature type="compositionally biased region" description="Polar residues" evidence="3">
    <location>
        <begin position="55"/>
        <end position="67"/>
    </location>
</feature>
<feature type="region of interest" description="Disordered" evidence="3">
    <location>
        <begin position="620"/>
        <end position="681"/>
    </location>
</feature>
<dbReference type="InterPro" id="IPR013586">
    <property type="entry name" value="PSMD3_C"/>
</dbReference>
<evidence type="ECO:0000256" key="2">
    <source>
        <dbReference type="ARBA" id="ARBA00022942"/>
    </source>
</evidence>
<feature type="compositionally biased region" description="Gly residues" evidence="3">
    <location>
        <begin position="1"/>
        <end position="11"/>
    </location>
</feature>
<keyword evidence="2 5" id="KW-0647">Proteasome</keyword>
<feature type="compositionally biased region" description="Polar residues" evidence="3">
    <location>
        <begin position="369"/>
        <end position="403"/>
    </location>
</feature>
<dbReference type="InterPro" id="IPR003228">
    <property type="entry name" value="TFIID_TAF12_dom"/>
</dbReference>
<feature type="compositionally biased region" description="Low complexity" evidence="3">
    <location>
        <begin position="286"/>
        <end position="303"/>
    </location>
</feature>
<feature type="domain" description="PCI" evidence="4">
    <location>
        <begin position="960"/>
        <end position="1140"/>
    </location>
</feature>
<evidence type="ECO:0000256" key="3">
    <source>
        <dbReference type="SAM" id="MobiDB-lite"/>
    </source>
</evidence>
<dbReference type="InterPro" id="IPR009072">
    <property type="entry name" value="Histone-fold"/>
</dbReference>
<proteinExistence type="inferred from homology"/>
<dbReference type="PANTHER" id="PTHR10758">
    <property type="entry name" value="26S PROTEASOME NON-ATPASE REGULATORY SUBUNIT 3/COP9 SIGNALOSOME COMPLEX SUBUNIT 3"/>
    <property type="match status" value="1"/>
</dbReference>
<feature type="region of interest" description="Disordered" evidence="3">
    <location>
        <begin position="1"/>
        <end position="150"/>
    </location>
</feature>
<feature type="compositionally biased region" description="Gly residues" evidence="3">
    <location>
        <begin position="99"/>
        <end position="109"/>
    </location>
</feature>
<comment type="similarity">
    <text evidence="1">Belongs to the proteasome subunit S3 family.</text>
</comment>
<dbReference type="InterPro" id="IPR050756">
    <property type="entry name" value="CSN3"/>
</dbReference>
<feature type="region of interest" description="Disordered" evidence="3">
    <location>
        <begin position="421"/>
        <end position="443"/>
    </location>
</feature>
<feature type="compositionally biased region" description="Basic and acidic residues" evidence="3">
    <location>
        <begin position="209"/>
        <end position="239"/>
    </location>
</feature>
<dbReference type="EMBL" id="QGMH01000181">
    <property type="protein sequence ID" value="TVY23431.1"/>
    <property type="molecule type" value="Genomic_DNA"/>
</dbReference>
<organism evidence="5 6">
    <name type="scientific">Lachnellula hyalina</name>
    <dbReference type="NCBI Taxonomy" id="1316788"/>
    <lineage>
        <taxon>Eukaryota</taxon>
        <taxon>Fungi</taxon>
        <taxon>Dikarya</taxon>
        <taxon>Ascomycota</taxon>
        <taxon>Pezizomycotina</taxon>
        <taxon>Leotiomycetes</taxon>
        <taxon>Helotiales</taxon>
        <taxon>Lachnaceae</taxon>
        <taxon>Lachnellula</taxon>
    </lineage>
</organism>
<feature type="compositionally biased region" description="Basic and acidic residues" evidence="3">
    <location>
        <begin position="624"/>
        <end position="634"/>
    </location>
</feature>
<dbReference type="GO" id="GO:0008541">
    <property type="term" value="C:proteasome regulatory particle, lid subcomplex"/>
    <property type="evidence" value="ECO:0007669"/>
    <property type="project" value="TreeGrafter"/>
</dbReference>
<dbReference type="Pfam" id="PF01399">
    <property type="entry name" value="PCI"/>
    <property type="match status" value="1"/>
</dbReference>
<dbReference type="SUPFAM" id="SSF47113">
    <property type="entry name" value="Histone-fold"/>
    <property type="match status" value="1"/>
</dbReference>
<feature type="compositionally biased region" description="Polar residues" evidence="3">
    <location>
        <begin position="471"/>
        <end position="488"/>
    </location>
</feature>
<dbReference type="Pfam" id="PF08375">
    <property type="entry name" value="Rpn3_C"/>
    <property type="match status" value="1"/>
</dbReference>
<feature type="region of interest" description="Disordered" evidence="3">
    <location>
        <begin position="1184"/>
        <end position="1214"/>
    </location>
</feature>
<dbReference type="InterPro" id="IPR057985">
    <property type="entry name" value="TPR_PSMD3_N"/>
</dbReference>
<dbReference type="Gene3D" id="1.10.20.10">
    <property type="entry name" value="Histone, subunit A"/>
    <property type="match status" value="1"/>
</dbReference>
<comment type="caution">
    <text evidence="5">The sequence shown here is derived from an EMBL/GenBank/DDBJ whole genome shotgun (WGS) entry which is preliminary data.</text>
</comment>
<dbReference type="PANTHER" id="PTHR10758:SF2">
    <property type="entry name" value="26S PROTEASOME NON-ATPASE REGULATORY SUBUNIT 3"/>
    <property type="match status" value="1"/>
</dbReference>
<dbReference type="SMART" id="SM00088">
    <property type="entry name" value="PINT"/>
    <property type="match status" value="1"/>
</dbReference>
<dbReference type="Pfam" id="PF03847">
    <property type="entry name" value="TFIID_20kDa"/>
    <property type="match status" value="1"/>
</dbReference>
<dbReference type="Proteomes" id="UP000431533">
    <property type="component" value="Unassembled WGS sequence"/>
</dbReference>
<dbReference type="GO" id="GO:0006352">
    <property type="term" value="P:DNA-templated transcription initiation"/>
    <property type="evidence" value="ECO:0007669"/>
    <property type="project" value="InterPro"/>
</dbReference>
<sequence>MNNGGGSGGAPTGQQPAPGEQRRPNIPMFKPEQMRSLPDAFSSDKEKWENGLRSLWNQLQSNGPETQQHQEAKRKIFEFSKTLTAKMQNYRAQQQQAQQGGGAGIGGSGAARPVSQGQPQAGQAGENSAPKPNPEQIQQQAKPQPRVSAKVMDHVAKFPYVVPANVNPNSPDALKWIAEAKNRYLKGLVSMENSSTRLTQMDAMVQKRMNDGKPLNPEEDKDYKEKKEALQKAHSEAKGFVDTFRLQQTQAKASRDARDASNGGQGSPTQPQVGGALANNGQAVRPQMNPQQQPQNPALQNTQTVNAAIEAARNQQMGGARPQLPQNGQMSQPGQMPNSTAPSMPHQPAGQNPNPNIKMEGGVPPPINTAISQMQQRPNLNSPQSAVPQSAGPPQSATSQAQQIPRALTHSAALTQAARSYSNGGAQNNSQPHVMGHSHPSQRETQNIVTNKMPIPKYLDERSAAPPQPVAINQSRPTFSGGPSNSGSGVMAQPVLPKTPGFNMASDDNRVLSRKKLDELVKQVTGGGQGDGPSLMPEVEESMLTVADSFVDQVLHNACKMAKERGSKVLEIRDIQLTLERNYNIRIPGYASDEIRTVRKIQPAPAWIAKMSAVQAAKVTGGRLADRRQVDDMPSKTPHTNGSDPVGNGVNGAKDVEMKDDAPTSMKGGKGKKAKEGDEEMTVVVPPSKGQKLAGLGKKDGEGDVAMDGEEAVEEDGAVKVDPVAKAVADIKGSFPLLERAVMLFDARFSLRALRSISSIRKRLTPDILAQVITETYASKGPAAESLLYAIGRENATFAKPSSTEMEIDSEAKANKAGKKEVKEIIPEIEIFLGILIQIYYLDNKTNQKGADVSQYLAERIHTLNRRTLDSLSARVYFYYSLFCEQMAPLPPSPSSPVVSIRPALLSALRTAVLRKDVDTQSTIIVLLLRNYLSTSHISQADLLVSHTRLPDSASNNQVARYLYYLGRIRAIQLRYTEAHEHFTAATRKAPSSPSAAGFSQSATKLLLVVKLLMGDIPERATFRDQSMERTLQPYLQLVQAVRVGLLGEFETTIKQYGETFRRDGTYTLILRLRQNVIRTGIRMMSLSYSRISLRDICIRLKLESEESAEYIVAKAIRDGVIEASLDREKGFMKSKEVGDVYATREPGEAFHDRIQACLALHDESVKAMRFPMNQHRLELKNAQEAREREREMAKEIQDGDLDEDDLGGEFEGM</sequence>
<dbReference type="RefSeq" id="XP_031002219.1">
    <property type="nucleotide sequence ID" value="XM_031153598.1"/>
</dbReference>
<evidence type="ECO:0000259" key="4">
    <source>
        <dbReference type="PROSITE" id="PS50250"/>
    </source>
</evidence>
<dbReference type="GeneID" id="41988876"/>
<accession>A0A8H8QVS1</accession>
<dbReference type="CDD" id="cd07981">
    <property type="entry name" value="HFD_TAF12"/>
    <property type="match status" value="1"/>
</dbReference>
<dbReference type="InterPro" id="IPR036390">
    <property type="entry name" value="WH_DNA-bd_sf"/>
</dbReference>
<gene>
    <name evidence="5" type="primary">rpn3</name>
    <name evidence="5" type="ORF">LHYA1_G008678</name>
</gene>
<feature type="region of interest" description="Disordered" evidence="3">
    <location>
        <begin position="467"/>
        <end position="506"/>
    </location>
</feature>
<feature type="compositionally biased region" description="Polar residues" evidence="3">
    <location>
        <begin position="324"/>
        <end position="342"/>
    </location>
</feature>
<dbReference type="Pfam" id="PF25573">
    <property type="entry name" value="TPR_PSMD3_N"/>
    <property type="match status" value="1"/>
</dbReference>
<dbReference type="FunFam" id="1.10.20.10:FF:000037">
    <property type="entry name" value="Transcription initiation factor TFIID subunit 12"/>
    <property type="match status" value="1"/>
</dbReference>
<dbReference type="GO" id="GO:0042176">
    <property type="term" value="P:regulation of protein catabolic process"/>
    <property type="evidence" value="ECO:0007669"/>
    <property type="project" value="InterPro"/>
</dbReference>
<feature type="compositionally biased region" description="Basic and acidic residues" evidence="3">
    <location>
        <begin position="1184"/>
        <end position="1198"/>
    </location>
</feature>
<feature type="compositionally biased region" description="Acidic residues" evidence="3">
    <location>
        <begin position="1199"/>
        <end position="1214"/>
    </location>
</feature>
<evidence type="ECO:0000313" key="5">
    <source>
        <dbReference type="EMBL" id="TVY23431.1"/>
    </source>
</evidence>
<dbReference type="InterPro" id="IPR000717">
    <property type="entry name" value="PCI_dom"/>
</dbReference>
<name>A0A8H8QVS1_9HELO</name>
<dbReference type="GO" id="GO:0046982">
    <property type="term" value="F:protein heterodimerization activity"/>
    <property type="evidence" value="ECO:0007669"/>
    <property type="project" value="InterPro"/>
</dbReference>
<dbReference type="GO" id="GO:0030234">
    <property type="term" value="F:enzyme regulator activity"/>
    <property type="evidence" value="ECO:0007669"/>
    <property type="project" value="InterPro"/>
</dbReference>
<feature type="compositionally biased region" description="Basic and acidic residues" evidence="3">
    <location>
        <begin position="68"/>
        <end position="78"/>
    </location>
</feature>
<reference evidence="5 6" key="1">
    <citation type="submission" date="2018-05" db="EMBL/GenBank/DDBJ databases">
        <title>Genome sequencing and assembly of the regulated plant pathogen Lachnellula willkommii and related sister species for the development of diagnostic species identification markers.</title>
        <authorList>
            <person name="Giroux E."/>
            <person name="Bilodeau G."/>
        </authorList>
    </citation>
    <scope>NUCLEOTIDE SEQUENCE [LARGE SCALE GENOMIC DNA]</scope>
    <source>
        <strain evidence="5 6">CBS 185.66</strain>
    </source>
</reference>
<dbReference type="PROSITE" id="PS50250">
    <property type="entry name" value="PCI"/>
    <property type="match status" value="1"/>
</dbReference>
<feature type="compositionally biased region" description="Polar residues" evidence="3">
    <location>
        <begin position="81"/>
        <end position="91"/>
    </location>
</feature>
<dbReference type="AlphaFoldDB" id="A0A8H8QVS1"/>
<feature type="compositionally biased region" description="Polar residues" evidence="3">
    <location>
        <begin position="421"/>
        <end position="432"/>
    </location>
</feature>
<evidence type="ECO:0000313" key="6">
    <source>
        <dbReference type="Proteomes" id="UP000431533"/>
    </source>
</evidence>
<feature type="region of interest" description="Disordered" evidence="3">
    <location>
        <begin position="209"/>
        <end position="405"/>
    </location>
</feature>
<keyword evidence="6" id="KW-1185">Reference proteome</keyword>
<dbReference type="GO" id="GO:0005669">
    <property type="term" value="C:transcription factor TFIID complex"/>
    <property type="evidence" value="ECO:0007669"/>
    <property type="project" value="InterPro"/>
</dbReference>
<dbReference type="GO" id="GO:0006511">
    <property type="term" value="P:ubiquitin-dependent protein catabolic process"/>
    <property type="evidence" value="ECO:0007669"/>
    <property type="project" value="TreeGrafter"/>
</dbReference>
<dbReference type="SMART" id="SM00753">
    <property type="entry name" value="PAM"/>
    <property type="match status" value="1"/>
</dbReference>
<protein>
    <submittedName>
        <fullName evidence="5">Putative 26S proteasome regulatory subunit</fullName>
    </submittedName>
</protein>
<dbReference type="SUPFAM" id="SSF46785">
    <property type="entry name" value="Winged helix' DNA-binding domain"/>
    <property type="match status" value="1"/>
</dbReference>
<evidence type="ECO:0000256" key="1">
    <source>
        <dbReference type="ARBA" id="ARBA00007912"/>
    </source>
</evidence>
<dbReference type="OrthoDB" id="2193432at2759"/>